<comment type="caution">
    <text evidence="2">The sequence shown here is derived from an EMBL/GenBank/DDBJ whole genome shotgun (WGS) entry which is preliminary data.</text>
</comment>
<reference evidence="2 3" key="1">
    <citation type="journal article" date="2024" name="BMC Genomics">
        <title>De novo assembly and annotation of Popillia japonica's genome with initial clues to its potential as an invasive pest.</title>
        <authorList>
            <person name="Cucini C."/>
            <person name="Boschi S."/>
            <person name="Funari R."/>
            <person name="Cardaioli E."/>
            <person name="Iannotti N."/>
            <person name="Marturano G."/>
            <person name="Paoli F."/>
            <person name="Bruttini M."/>
            <person name="Carapelli A."/>
            <person name="Frati F."/>
            <person name="Nardi F."/>
        </authorList>
    </citation>
    <scope>NUCLEOTIDE SEQUENCE [LARGE SCALE GENOMIC DNA]</scope>
    <source>
        <strain evidence="2">DMR45628</strain>
    </source>
</reference>
<keyword evidence="3" id="KW-1185">Reference proteome</keyword>
<gene>
    <name evidence="2" type="ORF">QE152_g14113</name>
</gene>
<proteinExistence type="predicted"/>
<dbReference type="Proteomes" id="UP001458880">
    <property type="component" value="Unassembled WGS sequence"/>
</dbReference>
<evidence type="ECO:0000313" key="2">
    <source>
        <dbReference type="EMBL" id="KAK9730914.1"/>
    </source>
</evidence>
<evidence type="ECO:0000313" key="3">
    <source>
        <dbReference type="Proteomes" id="UP001458880"/>
    </source>
</evidence>
<name>A0AAW1LAI1_POPJA</name>
<organism evidence="2 3">
    <name type="scientific">Popillia japonica</name>
    <name type="common">Japanese beetle</name>
    <dbReference type="NCBI Taxonomy" id="7064"/>
    <lineage>
        <taxon>Eukaryota</taxon>
        <taxon>Metazoa</taxon>
        <taxon>Ecdysozoa</taxon>
        <taxon>Arthropoda</taxon>
        <taxon>Hexapoda</taxon>
        <taxon>Insecta</taxon>
        <taxon>Pterygota</taxon>
        <taxon>Neoptera</taxon>
        <taxon>Endopterygota</taxon>
        <taxon>Coleoptera</taxon>
        <taxon>Polyphaga</taxon>
        <taxon>Scarabaeiformia</taxon>
        <taxon>Scarabaeidae</taxon>
        <taxon>Rutelinae</taxon>
        <taxon>Popillia</taxon>
    </lineage>
</organism>
<feature type="region of interest" description="Disordered" evidence="1">
    <location>
        <begin position="96"/>
        <end position="118"/>
    </location>
</feature>
<sequence>MVSYEVGVQLNNEAEEEAEITFDIISKLKALLIEFKHRAGVVLYFKDIQLLEDQPIDIVRLKYNLLNGVELYNIRFGTLHEREQFLETAFRDRLQDSGHSSVDDSTSNTSTPLPPQNV</sequence>
<dbReference type="EMBL" id="JASPKY010000140">
    <property type="protein sequence ID" value="KAK9730914.1"/>
    <property type="molecule type" value="Genomic_DNA"/>
</dbReference>
<protein>
    <submittedName>
        <fullName evidence="2">Uncharacterized protein</fullName>
    </submittedName>
</protein>
<accession>A0AAW1LAI1</accession>
<dbReference type="AlphaFoldDB" id="A0AAW1LAI1"/>
<evidence type="ECO:0000256" key="1">
    <source>
        <dbReference type="SAM" id="MobiDB-lite"/>
    </source>
</evidence>